<dbReference type="AlphaFoldDB" id="A0A084SYM0"/>
<organism evidence="1 2">
    <name type="scientific">Archangium violaceum Cb vi76</name>
    <dbReference type="NCBI Taxonomy" id="1406225"/>
    <lineage>
        <taxon>Bacteria</taxon>
        <taxon>Pseudomonadati</taxon>
        <taxon>Myxococcota</taxon>
        <taxon>Myxococcia</taxon>
        <taxon>Myxococcales</taxon>
        <taxon>Cystobacterineae</taxon>
        <taxon>Archangiaceae</taxon>
        <taxon>Archangium</taxon>
    </lineage>
</organism>
<evidence type="ECO:0000313" key="2">
    <source>
        <dbReference type="Proteomes" id="UP000028547"/>
    </source>
</evidence>
<dbReference type="RefSeq" id="WP_043391747.1">
    <property type="nucleotide sequence ID" value="NZ_JPMI01000046.1"/>
</dbReference>
<gene>
    <name evidence="1" type="ORF">Q664_08105</name>
</gene>
<proteinExistence type="predicted"/>
<dbReference type="EMBL" id="JPMI01000046">
    <property type="protein sequence ID" value="KFA93555.1"/>
    <property type="molecule type" value="Genomic_DNA"/>
</dbReference>
<reference evidence="1 2" key="1">
    <citation type="submission" date="2014-07" db="EMBL/GenBank/DDBJ databases">
        <title>Draft Genome Sequence of Gephyronic Acid Producer, Cystobacter violaceus Strain Cb vi76.</title>
        <authorList>
            <person name="Stevens D.C."/>
            <person name="Young J."/>
            <person name="Carmichael R."/>
            <person name="Tan J."/>
            <person name="Taylor R.E."/>
        </authorList>
    </citation>
    <scope>NUCLEOTIDE SEQUENCE [LARGE SCALE GENOMIC DNA]</scope>
    <source>
        <strain evidence="1 2">Cb vi76</strain>
    </source>
</reference>
<name>A0A084SYM0_9BACT</name>
<sequence length="126" mass="13517">MAISETNPDYGYGNNDLVVTSNWTVTFLEGQLAVSCTVAPKNAQTDAITQLYVGLTNPTDSFRFYCSGSVTALGSPPSGNAMTGFSQTYLYDPRTHGNTVRSIVFGYVQTSLGSSSFMLQQLFTVG</sequence>
<comment type="caution">
    <text evidence="1">The sequence shown here is derived from an EMBL/GenBank/DDBJ whole genome shotgun (WGS) entry which is preliminary data.</text>
</comment>
<protein>
    <submittedName>
        <fullName evidence="1">Uncharacterized protein</fullName>
    </submittedName>
</protein>
<evidence type="ECO:0000313" key="1">
    <source>
        <dbReference type="EMBL" id="KFA93555.1"/>
    </source>
</evidence>
<accession>A0A084SYM0</accession>
<dbReference type="Proteomes" id="UP000028547">
    <property type="component" value="Unassembled WGS sequence"/>
</dbReference>